<dbReference type="EC" id="3.1.3.2" evidence="11"/>
<dbReference type="Proteomes" id="UP000826271">
    <property type="component" value="Unassembled WGS sequence"/>
</dbReference>
<evidence type="ECO:0000256" key="1">
    <source>
        <dbReference type="ARBA" id="ARBA00000032"/>
    </source>
</evidence>
<keyword evidence="7 11" id="KW-0378">Hydrolase</keyword>
<evidence type="ECO:0000256" key="4">
    <source>
        <dbReference type="ARBA" id="ARBA00008723"/>
    </source>
</evidence>
<evidence type="ECO:0000259" key="12">
    <source>
        <dbReference type="Pfam" id="PF00149"/>
    </source>
</evidence>
<evidence type="ECO:0000259" key="13">
    <source>
        <dbReference type="Pfam" id="PF14008"/>
    </source>
</evidence>
<keyword evidence="8" id="KW-0862">Zinc</keyword>
<dbReference type="GO" id="GO:0046872">
    <property type="term" value="F:metal ion binding"/>
    <property type="evidence" value="ECO:0007669"/>
    <property type="project" value="UniProtKB-KW"/>
</dbReference>
<evidence type="ECO:0000259" key="14">
    <source>
        <dbReference type="Pfam" id="PF16656"/>
    </source>
</evidence>
<comment type="similarity">
    <text evidence="4 11">Belongs to the metallophosphoesterase superfamily. Purple acid phosphatase family.</text>
</comment>
<feature type="domain" description="Purple acid phosphatase C-terminal" evidence="13">
    <location>
        <begin position="345"/>
        <end position="405"/>
    </location>
</feature>
<evidence type="ECO:0000256" key="9">
    <source>
        <dbReference type="ARBA" id="ARBA00023004"/>
    </source>
</evidence>
<keyword evidence="16" id="KW-1185">Reference proteome</keyword>
<dbReference type="EMBL" id="WHWC01000009">
    <property type="protein sequence ID" value="KAG8376695.1"/>
    <property type="molecule type" value="Genomic_DNA"/>
</dbReference>
<dbReference type="InterPro" id="IPR008963">
    <property type="entry name" value="Purple_acid_Pase-like_N"/>
</dbReference>
<dbReference type="FunFam" id="2.60.40.380:FF:000001">
    <property type="entry name" value="Fe(3+)-Zn(2+) purple acid phosphatase"/>
    <property type="match status" value="1"/>
</dbReference>
<name>A0AAV6XC03_9LAMI</name>
<feature type="signal peptide" evidence="11">
    <location>
        <begin position="1"/>
        <end position="20"/>
    </location>
</feature>
<proteinExistence type="inferred from homology"/>
<evidence type="ECO:0000256" key="6">
    <source>
        <dbReference type="ARBA" id="ARBA00022729"/>
    </source>
</evidence>
<evidence type="ECO:0000256" key="11">
    <source>
        <dbReference type="RuleBase" id="RU361203"/>
    </source>
</evidence>
<comment type="cofactor">
    <cofactor evidence="2">
        <name>Zn(2+)</name>
        <dbReference type="ChEBI" id="CHEBI:29105"/>
    </cofactor>
</comment>
<dbReference type="Gene3D" id="2.60.40.380">
    <property type="entry name" value="Purple acid phosphatase-like, N-terminal"/>
    <property type="match status" value="1"/>
</dbReference>
<dbReference type="InterPro" id="IPR039331">
    <property type="entry name" value="PAPs-like"/>
</dbReference>
<keyword evidence="5" id="KW-0479">Metal-binding</keyword>
<evidence type="ECO:0000256" key="2">
    <source>
        <dbReference type="ARBA" id="ARBA00001947"/>
    </source>
</evidence>
<dbReference type="Pfam" id="PF14008">
    <property type="entry name" value="Metallophos_C"/>
    <property type="match status" value="1"/>
</dbReference>
<dbReference type="InterPro" id="IPR025733">
    <property type="entry name" value="PAPs_C"/>
</dbReference>
<comment type="cofactor">
    <cofactor evidence="3">
        <name>Fe cation</name>
        <dbReference type="ChEBI" id="CHEBI:24875"/>
    </cofactor>
</comment>
<evidence type="ECO:0000256" key="7">
    <source>
        <dbReference type="ARBA" id="ARBA00022801"/>
    </source>
</evidence>
<dbReference type="Gene3D" id="3.60.21.10">
    <property type="match status" value="1"/>
</dbReference>
<evidence type="ECO:0000256" key="8">
    <source>
        <dbReference type="ARBA" id="ARBA00022833"/>
    </source>
</evidence>
<dbReference type="InterPro" id="IPR004843">
    <property type="entry name" value="Calcineurin-like_PHP"/>
</dbReference>
<organism evidence="15 16">
    <name type="scientific">Buddleja alternifolia</name>
    <dbReference type="NCBI Taxonomy" id="168488"/>
    <lineage>
        <taxon>Eukaryota</taxon>
        <taxon>Viridiplantae</taxon>
        <taxon>Streptophyta</taxon>
        <taxon>Embryophyta</taxon>
        <taxon>Tracheophyta</taxon>
        <taxon>Spermatophyta</taxon>
        <taxon>Magnoliopsida</taxon>
        <taxon>eudicotyledons</taxon>
        <taxon>Gunneridae</taxon>
        <taxon>Pentapetalae</taxon>
        <taxon>asterids</taxon>
        <taxon>lamiids</taxon>
        <taxon>Lamiales</taxon>
        <taxon>Scrophulariaceae</taxon>
        <taxon>Buddlejeae</taxon>
        <taxon>Buddleja</taxon>
    </lineage>
</organism>
<feature type="chain" id="PRO_5043099962" description="Purple acid phosphatase" evidence="11">
    <location>
        <begin position="21"/>
        <end position="435"/>
    </location>
</feature>
<dbReference type="PANTHER" id="PTHR22953:SF7">
    <property type="entry name" value="PURPLE ACID PHOSPHATASE 22"/>
    <property type="match status" value="1"/>
</dbReference>
<keyword evidence="10" id="KW-0325">Glycoprotein</keyword>
<dbReference type="InterPro" id="IPR041792">
    <property type="entry name" value="MPP_PAP"/>
</dbReference>
<dbReference type="SUPFAM" id="SSF56300">
    <property type="entry name" value="Metallo-dependent phosphatases"/>
    <property type="match status" value="1"/>
</dbReference>
<evidence type="ECO:0000313" key="15">
    <source>
        <dbReference type="EMBL" id="KAG8376695.1"/>
    </source>
</evidence>
<dbReference type="PANTHER" id="PTHR22953">
    <property type="entry name" value="ACID PHOSPHATASE RELATED"/>
    <property type="match status" value="1"/>
</dbReference>
<reference evidence="15" key="1">
    <citation type="submission" date="2019-10" db="EMBL/GenBank/DDBJ databases">
        <authorList>
            <person name="Zhang R."/>
            <person name="Pan Y."/>
            <person name="Wang J."/>
            <person name="Ma R."/>
            <person name="Yu S."/>
        </authorList>
    </citation>
    <scope>NUCLEOTIDE SEQUENCE</scope>
    <source>
        <strain evidence="15">LA-IB0</strain>
        <tissue evidence="15">Leaf</tissue>
    </source>
</reference>
<dbReference type="InterPro" id="IPR029052">
    <property type="entry name" value="Metallo-depent_PP-like"/>
</dbReference>
<evidence type="ECO:0000313" key="16">
    <source>
        <dbReference type="Proteomes" id="UP000826271"/>
    </source>
</evidence>
<evidence type="ECO:0000256" key="3">
    <source>
        <dbReference type="ARBA" id="ARBA00001962"/>
    </source>
</evidence>
<dbReference type="GO" id="GO:0003993">
    <property type="term" value="F:acid phosphatase activity"/>
    <property type="evidence" value="ECO:0007669"/>
    <property type="project" value="UniProtKB-EC"/>
</dbReference>
<sequence length="435" mass="49634">MKIFSPHLLVFFFLFIVVRSSPEYTRPDPRPLILRQHDRSDSDPQQVHISLAGKDYMRVSWITSDKKVESKVEYGKTTGKYDASATGESTSYRYFFYKSGKIHHVKIGPLEHNTTYYYMCGGYGPEFTLRTPPSAFPVEFTVAGDLGQTEWTESTLTHIGAKDYDVLLLPGDLSYADLHQPLWDSFGRLVQPYTSTRPWMVTQGNHEVETFPIIYPHGFKAYNARWLMPHQESGSKSNLYYSFDVAGAHIIMLGSYTDFDSNSDQYNWLQADLASVDRTKTPWVFVLIHAPWYNSNLAHRGEGESMRKAMEQILYKARVDVIFAGHVHAYERFTRVYDNKADQCGPVHVTIGDGGNREGLAMLFENPSPSISLYREPSFGHGRLRVFNSTHAQWSWQRNNDSDSVTGDEIWLESLSSSSVCKQPKVSPKSLNDEL</sequence>
<dbReference type="CDD" id="cd00839">
    <property type="entry name" value="MPP_PAPs"/>
    <property type="match status" value="1"/>
</dbReference>
<accession>A0AAV6XC03</accession>
<feature type="domain" description="Purple acid phosphatase N-terminal" evidence="14">
    <location>
        <begin position="44"/>
        <end position="130"/>
    </location>
</feature>
<protein>
    <recommendedName>
        <fullName evidence="11">Purple acid phosphatase</fullName>
        <ecNumber evidence="11">3.1.3.2</ecNumber>
    </recommendedName>
</protein>
<dbReference type="AlphaFoldDB" id="A0AAV6XC03"/>
<evidence type="ECO:0000256" key="5">
    <source>
        <dbReference type="ARBA" id="ARBA00022723"/>
    </source>
</evidence>
<dbReference type="InterPro" id="IPR015914">
    <property type="entry name" value="PAPs_N"/>
</dbReference>
<dbReference type="SUPFAM" id="SSF49363">
    <property type="entry name" value="Purple acid phosphatase, N-terminal domain"/>
    <property type="match status" value="1"/>
</dbReference>
<dbReference type="Pfam" id="PF00149">
    <property type="entry name" value="Metallophos"/>
    <property type="match status" value="1"/>
</dbReference>
<dbReference type="Pfam" id="PF16656">
    <property type="entry name" value="Pur_ac_phosph_N"/>
    <property type="match status" value="1"/>
</dbReference>
<comment type="caution">
    <text evidence="15">The sequence shown here is derived from an EMBL/GenBank/DDBJ whole genome shotgun (WGS) entry which is preliminary data.</text>
</comment>
<keyword evidence="6 11" id="KW-0732">Signal</keyword>
<evidence type="ECO:0000256" key="10">
    <source>
        <dbReference type="ARBA" id="ARBA00023180"/>
    </source>
</evidence>
<comment type="catalytic activity">
    <reaction evidence="1 11">
        <text>a phosphate monoester + H2O = an alcohol + phosphate</text>
        <dbReference type="Rhea" id="RHEA:15017"/>
        <dbReference type="ChEBI" id="CHEBI:15377"/>
        <dbReference type="ChEBI" id="CHEBI:30879"/>
        <dbReference type="ChEBI" id="CHEBI:43474"/>
        <dbReference type="ChEBI" id="CHEBI:67140"/>
        <dbReference type="EC" id="3.1.3.2"/>
    </reaction>
</comment>
<gene>
    <name evidence="15" type="ORF">BUALT_Bualt09G0090600</name>
</gene>
<keyword evidence="9" id="KW-0408">Iron</keyword>
<feature type="domain" description="Calcineurin-like phosphoesterase" evidence="12">
    <location>
        <begin position="140"/>
        <end position="330"/>
    </location>
</feature>